<gene>
    <name evidence="3" type="ORF">KYK14_20875</name>
</gene>
<proteinExistence type="inferred from homology"/>
<evidence type="ECO:0000256" key="2">
    <source>
        <dbReference type="ARBA" id="ARBA00022729"/>
    </source>
</evidence>
<evidence type="ECO:0000256" key="1">
    <source>
        <dbReference type="ARBA" id="ARBA00009766"/>
    </source>
</evidence>
<dbReference type="InterPro" id="IPR009742">
    <property type="entry name" value="Curlin_rpt"/>
</dbReference>
<evidence type="ECO:0000313" key="4">
    <source>
        <dbReference type="Proteomes" id="UP000826188"/>
    </source>
</evidence>
<keyword evidence="2" id="KW-0732">Signal</keyword>
<reference evidence="3 4" key="1">
    <citation type="submission" date="2021-07" db="EMBL/GenBank/DDBJ databases">
        <title>Hymenobacter profundi sp. nov., isolated from deep-sea water.</title>
        <authorList>
            <person name="Kim M.K."/>
        </authorList>
    </citation>
    <scope>NUCLEOTIDE SEQUENCE [LARGE SCALE GENOMIC DNA]</scope>
    <source>
        <strain evidence="3 4">M2</strain>
    </source>
</reference>
<evidence type="ECO:0008006" key="5">
    <source>
        <dbReference type="Google" id="ProtNLM"/>
    </source>
</evidence>
<name>A0ABS6X5C2_9BACT</name>
<protein>
    <recommendedName>
        <fullName evidence="5">Minor curlin subunit</fullName>
    </recommendedName>
</protein>
<dbReference type="Pfam" id="PF07012">
    <property type="entry name" value="Curlin_rpt"/>
    <property type="match status" value="1"/>
</dbReference>
<keyword evidence="4" id="KW-1185">Reference proteome</keyword>
<organism evidence="3 4">
    <name type="scientific">Hymenobacter profundi</name>
    <dbReference type="NCBI Taxonomy" id="1982110"/>
    <lineage>
        <taxon>Bacteria</taxon>
        <taxon>Pseudomonadati</taxon>
        <taxon>Bacteroidota</taxon>
        <taxon>Cytophagia</taxon>
        <taxon>Cytophagales</taxon>
        <taxon>Hymenobacteraceae</taxon>
        <taxon>Hymenobacter</taxon>
    </lineage>
</organism>
<dbReference type="Proteomes" id="UP000826188">
    <property type="component" value="Unassembled WGS sequence"/>
</dbReference>
<comment type="similarity">
    <text evidence="1">Belongs to the CsgA/CsgB family.</text>
</comment>
<comment type="caution">
    <text evidence="3">The sequence shown here is derived from an EMBL/GenBank/DDBJ whole genome shotgun (WGS) entry which is preliminary data.</text>
</comment>
<accession>A0ABS6X5C2</accession>
<sequence>MKISAVGLLTILGLVAIVQQGWAQEVRNTSLNAEQQLLDQLATERSVFQRAAAPTSLLNMTQLTQQGAGNAAHIVQVGSSNVTLVSQVGVDNVVNSTISGQHTRSEIVQQGARNVVDQQLTVDGRRYAVLQQGLDNQLKQVESGAQAPPGYQVQMVGNGMKISIQQGQAAYRP</sequence>
<dbReference type="RefSeq" id="WP_219161624.1">
    <property type="nucleotide sequence ID" value="NZ_JAHWGL010000150.1"/>
</dbReference>
<evidence type="ECO:0000313" key="3">
    <source>
        <dbReference type="EMBL" id="MBW3131025.1"/>
    </source>
</evidence>
<dbReference type="EMBL" id="JAHWGL010000150">
    <property type="protein sequence ID" value="MBW3131025.1"/>
    <property type="molecule type" value="Genomic_DNA"/>
</dbReference>